<dbReference type="RefSeq" id="WP_425344598.1">
    <property type="nucleotide sequence ID" value="NZ_JBGUBD010000003.1"/>
</dbReference>
<name>A0ABV4U4J4_9BACT</name>
<dbReference type="GO" id="GO:0016787">
    <property type="term" value="F:hydrolase activity"/>
    <property type="evidence" value="ECO:0007669"/>
    <property type="project" value="UniProtKB-KW"/>
</dbReference>
<feature type="signal peptide" evidence="1">
    <location>
        <begin position="1"/>
        <end position="26"/>
    </location>
</feature>
<dbReference type="Proteomes" id="UP001575105">
    <property type="component" value="Unassembled WGS sequence"/>
</dbReference>
<sequence>MQRIALHAWIAIAALAIATFSQSADACESCNNYQLSLAVQHDDLDHAAREARHEQRPAPFTEGSWTLDAVGFATSDVSPGANADIYGTAIGGSYYFADALAIRLETIGLASYQSGDDAYGGGLGLHGRWHFLQRQNFTLFFEGGGGMIYTNVSLPDGDRARNRDGTHFNFTATMILGLTYQLTENLHLNTGLRYIHISNARRNGKKRNPATEAVGGQLGLTWSF</sequence>
<keyword evidence="2" id="KW-0378">Hydrolase</keyword>
<protein>
    <submittedName>
        <fullName evidence="2">Acyloxyacyl hydrolase</fullName>
    </submittedName>
</protein>
<reference evidence="2 3" key="1">
    <citation type="submission" date="2024-08" db="EMBL/GenBank/DDBJ databases">
        <title>Whole-genome sequencing of halo(alkali)philic microorganisms from hypersaline lakes.</title>
        <authorList>
            <person name="Sorokin D.Y."/>
            <person name="Merkel A.Y."/>
            <person name="Messina E."/>
            <person name="Yakimov M."/>
        </authorList>
    </citation>
    <scope>NUCLEOTIDE SEQUENCE [LARGE SCALE GENOMIC DNA]</scope>
    <source>
        <strain evidence="2 3">AB-hyl4</strain>
    </source>
</reference>
<organism evidence="2 3">
    <name type="scientific">Natronomicrosphaera hydrolytica</name>
    <dbReference type="NCBI Taxonomy" id="3242702"/>
    <lineage>
        <taxon>Bacteria</taxon>
        <taxon>Pseudomonadati</taxon>
        <taxon>Planctomycetota</taxon>
        <taxon>Phycisphaerae</taxon>
        <taxon>Phycisphaerales</taxon>
        <taxon>Phycisphaeraceae</taxon>
        <taxon>Natronomicrosphaera</taxon>
    </lineage>
</organism>
<dbReference type="EMBL" id="JBGUBD010000003">
    <property type="protein sequence ID" value="MFA9477671.1"/>
    <property type="molecule type" value="Genomic_DNA"/>
</dbReference>
<evidence type="ECO:0000256" key="1">
    <source>
        <dbReference type="SAM" id="SignalP"/>
    </source>
</evidence>
<comment type="caution">
    <text evidence="2">The sequence shown here is derived from an EMBL/GenBank/DDBJ whole genome shotgun (WGS) entry which is preliminary data.</text>
</comment>
<evidence type="ECO:0000313" key="3">
    <source>
        <dbReference type="Proteomes" id="UP001575105"/>
    </source>
</evidence>
<dbReference type="SUPFAM" id="SSF56925">
    <property type="entry name" value="OMPA-like"/>
    <property type="match status" value="1"/>
</dbReference>
<dbReference type="InterPro" id="IPR011250">
    <property type="entry name" value="OMP/PagP_B-barrel"/>
</dbReference>
<dbReference type="Gene3D" id="2.40.160.20">
    <property type="match status" value="1"/>
</dbReference>
<proteinExistence type="predicted"/>
<keyword evidence="1" id="KW-0732">Signal</keyword>
<dbReference type="Pfam" id="PF09411">
    <property type="entry name" value="PagL"/>
    <property type="match status" value="1"/>
</dbReference>
<keyword evidence="3" id="KW-1185">Reference proteome</keyword>
<evidence type="ECO:0000313" key="2">
    <source>
        <dbReference type="EMBL" id="MFA9477671.1"/>
    </source>
</evidence>
<gene>
    <name evidence="2" type="ORF">ACERK3_05115</name>
</gene>
<accession>A0ABV4U4J4</accession>
<feature type="chain" id="PRO_5045965314" evidence="1">
    <location>
        <begin position="27"/>
        <end position="224"/>
    </location>
</feature>
<dbReference type="InterPro" id="IPR018550">
    <property type="entry name" value="Lipid-A_deacylase-rel"/>
</dbReference>